<dbReference type="Proteomes" id="UP001157418">
    <property type="component" value="Unassembled WGS sequence"/>
</dbReference>
<feature type="region of interest" description="Disordered" evidence="1">
    <location>
        <begin position="1"/>
        <end position="32"/>
    </location>
</feature>
<comment type="caution">
    <text evidence="2">The sequence shown here is derived from an EMBL/GenBank/DDBJ whole genome shotgun (WGS) entry which is preliminary data.</text>
</comment>
<reference evidence="2 3" key="1">
    <citation type="submission" date="2022-01" db="EMBL/GenBank/DDBJ databases">
        <authorList>
            <person name="Xiong W."/>
            <person name="Schranz E."/>
        </authorList>
    </citation>
    <scope>NUCLEOTIDE SEQUENCE [LARGE SCALE GENOMIC DNA]</scope>
</reference>
<evidence type="ECO:0000313" key="3">
    <source>
        <dbReference type="Proteomes" id="UP001157418"/>
    </source>
</evidence>
<dbReference type="EMBL" id="CAKMRJ010002223">
    <property type="protein sequence ID" value="CAH1427654.1"/>
    <property type="molecule type" value="Genomic_DNA"/>
</dbReference>
<evidence type="ECO:0000256" key="1">
    <source>
        <dbReference type="SAM" id="MobiDB-lite"/>
    </source>
</evidence>
<protein>
    <submittedName>
        <fullName evidence="2">Uncharacterized protein</fullName>
    </submittedName>
</protein>
<proteinExistence type="predicted"/>
<keyword evidence="3" id="KW-1185">Reference proteome</keyword>
<name>A0AAU9MU14_9ASTR</name>
<gene>
    <name evidence="2" type="ORF">LVIROSA_LOCUS14643</name>
</gene>
<organism evidence="2 3">
    <name type="scientific">Lactuca virosa</name>
    <dbReference type="NCBI Taxonomy" id="75947"/>
    <lineage>
        <taxon>Eukaryota</taxon>
        <taxon>Viridiplantae</taxon>
        <taxon>Streptophyta</taxon>
        <taxon>Embryophyta</taxon>
        <taxon>Tracheophyta</taxon>
        <taxon>Spermatophyta</taxon>
        <taxon>Magnoliopsida</taxon>
        <taxon>eudicotyledons</taxon>
        <taxon>Gunneridae</taxon>
        <taxon>Pentapetalae</taxon>
        <taxon>asterids</taxon>
        <taxon>campanulids</taxon>
        <taxon>Asterales</taxon>
        <taxon>Asteraceae</taxon>
        <taxon>Cichorioideae</taxon>
        <taxon>Cichorieae</taxon>
        <taxon>Lactucinae</taxon>
        <taxon>Lactuca</taxon>
    </lineage>
</organism>
<evidence type="ECO:0000313" key="2">
    <source>
        <dbReference type="EMBL" id="CAH1427654.1"/>
    </source>
</evidence>
<sequence length="158" mass="17479">MLGELPRVPTPKKTKSKSKGSVVIIEPSGDEQQQKRRKVVGLLKILTGKKQINKPIKKKKKTIEVTILGTNNDYKAIETKDIDLSKGQSMIYHNEANTDDADHMINDAFVNDTLPVSPQKVATVESNTNEIRNPDVTVNTSNVDTNITNAKTRLQSLA</sequence>
<dbReference type="AlphaFoldDB" id="A0AAU9MU14"/>
<accession>A0AAU9MU14</accession>